<evidence type="ECO:0000256" key="9">
    <source>
        <dbReference type="ARBA" id="ARBA00047340"/>
    </source>
</evidence>
<dbReference type="InterPro" id="IPR003200">
    <property type="entry name" value="Nict_dMeBzImd_PRibTrfase"/>
</dbReference>
<dbReference type="InterPro" id="IPR017846">
    <property type="entry name" value="Nict_dMeBzImd_PRibTrfase_bact"/>
</dbReference>
<sequence>MSLLETTIASIQPANEPAAAEAATLLDTAFPGLPADALGALLLRYLRATGKSAPEALRRCTILCCADHGVAAEGVSAYPPETTVQMTANYLLSQGAAANAFAAYAASDLLVVDLGIAADTGGIPGLVDYKIARGTKNMAQGPAMTRDEARRAVETGIKIAAAIAAQGYTCFLPGEMGIANTTASACIAATLCDLTPEQATGRGTNISDERLRKKVSIVARALAVNAPDARDGLDVLAKVGGFELGAIAGIMLGAAAHHAVTILDGFNSSAAALIAQALAPSVTDYLLPSHQGGERAHGAALRKLGLTPHLFLDLRLGEACGSSITSRFLGLALTMLAALHEGHAPAEDDISLEVMPAQAPKVTDKTFNFYLRTMPELDKSAMAVCQGRLDHLAKPLYSLGHLESIAAELAGISCEERPDKDIGQALLLFGTQGLPDAESIALAAASHDICMPLTLGRLREGLPPTAGFDFGRVTAEDITFDTLLLGLGLTGDIEDELTAALCTEDGGLRYAPEEFLAHVPEHLRLTVSALVGAIVAAAHNSSLILPADAATDLVARYTELLAKDARPYILHTGDLLALGRTRPGVTACASALIVRAALSVLCDMKTFAETKVAPANDGPGKERQKAGTAGA</sequence>
<dbReference type="InterPro" id="IPR036087">
    <property type="entry name" value="Nict_dMeBzImd_PRibTrfase_sf"/>
</dbReference>
<accession>A0A848BD19</accession>
<keyword evidence="6" id="KW-0169">Cobalamin biosynthesis</keyword>
<dbReference type="NCBIfam" id="NF000996">
    <property type="entry name" value="PRK00105.1"/>
    <property type="match status" value="1"/>
</dbReference>
<dbReference type="GO" id="GO:0008939">
    <property type="term" value="F:nicotinate-nucleotide-dimethylbenzimidazole phosphoribosyltransferase activity"/>
    <property type="evidence" value="ECO:0007669"/>
    <property type="project" value="UniProtKB-UniRule"/>
</dbReference>
<evidence type="ECO:0000256" key="10">
    <source>
        <dbReference type="NCBIfam" id="TIGR03160"/>
    </source>
</evidence>
<comment type="catalytic activity">
    <reaction evidence="9">
        <text>5,6-dimethylbenzimidazole + nicotinate beta-D-ribonucleotide = alpha-ribazole 5'-phosphate + nicotinate + H(+)</text>
        <dbReference type="Rhea" id="RHEA:11196"/>
        <dbReference type="ChEBI" id="CHEBI:15378"/>
        <dbReference type="ChEBI" id="CHEBI:15890"/>
        <dbReference type="ChEBI" id="CHEBI:32544"/>
        <dbReference type="ChEBI" id="CHEBI:57502"/>
        <dbReference type="ChEBI" id="CHEBI:57918"/>
        <dbReference type="EC" id="2.4.2.21"/>
    </reaction>
</comment>
<dbReference type="GO" id="GO:0009236">
    <property type="term" value="P:cobalamin biosynthetic process"/>
    <property type="evidence" value="ECO:0007669"/>
    <property type="project" value="UniProtKB-UniRule"/>
</dbReference>
<keyword evidence="12" id="KW-1185">Reference proteome</keyword>
<dbReference type="Gene3D" id="3.40.50.10210">
    <property type="match status" value="1"/>
</dbReference>
<evidence type="ECO:0000256" key="6">
    <source>
        <dbReference type="ARBA" id="ARBA00022573"/>
    </source>
</evidence>
<comment type="function">
    <text evidence="1">Catalyzes the synthesis of alpha-ribazole-5'-phosphate from nicotinate mononucleotide (NAMN) and 5,6-dimethylbenzimidazole (DMB).</text>
</comment>
<dbReference type="Proteomes" id="UP000543804">
    <property type="component" value="Unassembled WGS sequence"/>
</dbReference>
<protein>
    <recommendedName>
        <fullName evidence="5 10">Nicotinate-nucleotide--dimethylbenzimidazole phosphoribosyltransferase</fullName>
        <ecNumber evidence="4 10">2.4.2.21</ecNumber>
    </recommendedName>
</protein>
<dbReference type="InterPro" id="IPR023195">
    <property type="entry name" value="Nict_dMeBzImd_PRibTrfase_N"/>
</dbReference>
<evidence type="ECO:0000256" key="8">
    <source>
        <dbReference type="ARBA" id="ARBA00022679"/>
    </source>
</evidence>
<evidence type="ECO:0000256" key="2">
    <source>
        <dbReference type="ARBA" id="ARBA00005049"/>
    </source>
</evidence>
<evidence type="ECO:0000313" key="11">
    <source>
        <dbReference type="EMBL" id="NMD98931.1"/>
    </source>
</evidence>
<evidence type="ECO:0000256" key="4">
    <source>
        <dbReference type="ARBA" id="ARBA00011991"/>
    </source>
</evidence>
<name>A0A848BD19_9FIRM</name>
<dbReference type="UniPathway" id="UPA00061">
    <property type="reaction ID" value="UER00516"/>
</dbReference>
<dbReference type="SUPFAM" id="SSF52733">
    <property type="entry name" value="Nicotinate mononucleotide:5,6-dimethylbenzimidazole phosphoribosyltransferase (CobT)"/>
    <property type="match status" value="2"/>
</dbReference>
<organism evidence="11 12">
    <name type="scientific">Selenomonas bovis</name>
    <dbReference type="NCBI Taxonomy" id="416586"/>
    <lineage>
        <taxon>Bacteria</taxon>
        <taxon>Bacillati</taxon>
        <taxon>Bacillota</taxon>
        <taxon>Negativicutes</taxon>
        <taxon>Selenomonadales</taxon>
        <taxon>Selenomonadaceae</taxon>
        <taxon>Selenomonas</taxon>
    </lineage>
</organism>
<dbReference type="FunFam" id="3.40.50.10210:FF:000001">
    <property type="entry name" value="Nicotinate-nucleotide--dimethylbenzimidazole phosphoribosyltransferase"/>
    <property type="match status" value="1"/>
</dbReference>
<keyword evidence="7 11" id="KW-0328">Glycosyltransferase</keyword>
<dbReference type="Pfam" id="PF02277">
    <property type="entry name" value="DBI_PRT"/>
    <property type="match status" value="2"/>
</dbReference>
<proteinExistence type="inferred from homology"/>
<dbReference type="EMBL" id="JABAFA010000014">
    <property type="protein sequence ID" value="NMD98931.1"/>
    <property type="molecule type" value="Genomic_DNA"/>
</dbReference>
<comment type="caution">
    <text evidence="11">The sequence shown here is derived from an EMBL/GenBank/DDBJ whole genome shotgun (WGS) entry which is preliminary data.</text>
</comment>
<dbReference type="Gene3D" id="1.10.1610.10">
    <property type="match status" value="2"/>
</dbReference>
<dbReference type="CDD" id="cd02439">
    <property type="entry name" value="DMB-PRT_CobT"/>
    <property type="match status" value="1"/>
</dbReference>
<evidence type="ECO:0000313" key="12">
    <source>
        <dbReference type="Proteomes" id="UP000543804"/>
    </source>
</evidence>
<dbReference type="PANTHER" id="PTHR43463">
    <property type="entry name" value="NICOTINATE-NUCLEOTIDE--DIMETHYLBENZIMIDAZOLE PHOSPHORIBOSYLTRANSFERASE"/>
    <property type="match status" value="1"/>
</dbReference>
<evidence type="ECO:0000256" key="5">
    <source>
        <dbReference type="ARBA" id="ARBA00015486"/>
    </source>
</evidence>
<comment type="pathway">
    <text evidence="2">Nucleoside biosynthesis; alpha-ribazole biosynthesis; alpha-ribazole from 5,6-dimethylbenzimidazole: step 1/2.</text>
</comment>
<evidence type="ECO:0000256" key="7">
    <source>
        <dbReference type="ARBA" id="ARBA00022676"/>
    </source>
</evidence>
<dbReference type="RefSeq" id="WP_170077443.1">
    <property type="nucleotide sequence ID" value="NZ_JABAFA010000014.1"/>
</dbReference>
<evidence type="ECO:0000256" key="1">
    <source>
        <dbReference type="ARBA" id="ARBA00002197"/>
    </source>
</evidence>
<dbReference type="PANTHER" id="PTHR43463:SF1">
    <property type="entry name" value="NICOTINATE-NUCLEOTIDE--DIMETHYLBENZIMIDAZOLE PHOSPHORIBOSYLTRANSFERASE"/>
    <property type="match status" value="1"/>
</dbReference>
<dbReference type="NCBIfam" id="TIGR03160">
    <property type="entry name" value="cobT_DBIPRT"/>
    <property type="match status" value="1"/>
</dbReference>
<keyword evidence="8 11" id="KW-0808">Transferase</keyword>
<gene>
    <name evidence="11" type="primary">cobT</name>
    <name evidence="11" type="ORF">HF878_05475</name>
</gene>
<comment type="similarity">
    <text evidence="3">Belongs to the CobT family.</text>
</comment>
<reference evidence="11 12" key="1">
    <citation type="submission" date="2020-04" db="EMBL/GenBank/DDBJ databases">
        <authorList>
            <person name="Hitch T.C.A."/>
            <person name="Wylensek D."/>
            <person name="Clavel T."/>
        </authorList>
    </citation>
    <scope>NUCLEOTIDE SEQUENCE [LARGE SCALE GENOMIC DNA]</scope>
    <source>
        <strain evidence="11 12">PG-130-P53-12</strain>
    </source>
</reference>
<dbReference type="EC" id="2.4.2.21" evidence="4 10"/>
<evidence type="ECO:0000256" key="3">
    <source>
        <dbReference type="ARBA" id="ARBA00007110"/>
    </source>
</evidence>
<dbReference type="AlphaFoldDB" id="A0A848BD19"/>